<comment type="caution">
    <text evidence="1">The sequence shown here is derived from an EMBL/GenBank/DDBJ whole genome shotgun (WGS) entry which is preliminary data.</text>
</comment>
<reference evidence="1 2" key="1">
    <citation type="journal article" date="2015" name="Genome Biol. Evol.">
        <title>Comparative Genomics of a Bacterivorous Green Alga Reveals Evolutionary Causalities and Consequences of Phago-Mixotrophic Mode of Nutrition.</title>
        <authorList>
            <person name="Burns J.A."/>
            <person name="Paasch A."/>
            <person name="Narechania A."/>
            <person name="Kim E."/>
        </authorList>
    </citation>
    <scope>NUCLEOTIDE SEQUENCE [LARGE SCALE GENOMIC DNA]</scope>
    <source>
        <strain evidence="1 2">PLY_AMNH</strain>
    </source>
</reference>
<dbReference type="AlphaFoldDB" id="A0AAE0BJ59"/>
<evidence type="ECO:0000313" key="2">
    <source>
        <dbReference type="Proteomes" id="UP001190700"/>
    </source>
</evidence>
<organism evidence="1 2">
    <name type="scientific">Cymbomonas tetramitiformis</name>
    <dbReference type="NCBI Taxonomy" id="36881"/>
    <lineage>
        <taxon>Eukaryota</taxon>
        <taxon>Viridiplantae</taxon>
        <taxon>Chlorophyta</taxon>
        <taxon>Pyramimonadophyceae</taxon>
        <taxon>Pyramimonadales</taxon>
        <taxon>Pyramimonadaceae</taxon>
        <taxon>Cymbomonas</taxon>
    </lineage>
</organism>
<sequence>MSILRVAFYEKSHTPERDKKKKSLIDFLCRGGDTAFGTFLECLDGVLFVYRPGYTLALLNLDRRLVTERCDGIWNSIIAQVIHKAGDGATLAYINRLLEDDRSIQNDERLLLLHLRAKVQLKHVSDDDASLDFAKSILMSESEDPLPKLSLFKQYIKAHKSQCPSFDEVQKRKKPRPLGV</sequence>
<keyword evidence="2" id="KW-1185">Reference proteome</keyword>
<proteinExistence type="predicted"/>
<dbReference type="EMBL" id="LGRX02034521">
    <property type="protein sequence ID" value="KAK3237581.1"/>
    <property type="molecule type" value="Genomic_DNA"/>
</dbReference>
<accession>A0AAE0BJ59</accession>
<dbReference type="Proteomes" id="UP001190700">
    <property type="component" value="Unassembled WGS sequence"/>
</dbReference>
<gene>
    <name evidence="1" type="ORF">CYMTET_52357</name>
</gene>
<evidence type="ECO:0000313" key="1">
    <source>
        <dbReference type="EMBL" id="KAK3237581.1"/>
    </source>
</evidence>
<protein>
    <submittedName>
        <fullName evidence="1">Uncharacterized protein</fullName>
    </submittedName>
</protein>
<name>A0AAE0BJ59_9CHLO</name>